<evidence type="ECO:0000313" key="1">
    <source>
        <dbReference type="EMBL" id="TGZ11917.1"/>
    </source>
</evidence>
<name>A0ABY2PLF3_9ACTN</name>
<evidence type="ECO:0000313" key="2">
    <source>
        <dbReference type="Proteomes" id="UP000306274"/>
    </source>
</evidence>
<accession>A0ABY2PLF3</accession>
<comment type="caution">
    <text evidence="1">The sequence shown here is derived from an EMBL/GenBank/DDBJ whole genome shotgun (WGS) entry which is preliminary data.</text>
</comment>
<organism evidence="1 2">
    <name type="scientific">Streptomyces rhizosphaericola</name>
    <dbReference type="NCBI Taxonomy" id="2564098"/>
    <lineage>
        <taxon>Bacteria</taxon>
        <taxon>Bacillati</taxon>
        <taxon>Actinomycetota</taxon>
        <taxon>Actinomycetes</taxon>
        <taxon>Kitasatosporales</taxon>
        <taxon>Streptomycetaceae</taxon>
        <taxon>Streptomyces</taxon>
    </lineage>
</organism>
<protein>
    <submittedName>
        <fullName evidence="1">Uncharacterized protein</fullName>
    </submittedName>
</protein>
<reference evidence="1 2" key="1">
    <citation type="submission" date="2019-04" db="EMBL/GenBank/DDBJ databases">
        <title>Streptomyces rhizosphaericola sp. nov., an actinobacterium isolated from the wheat rhizosphere.</title>
        <authorList>
            <person name="Vargas Hoyos H.A."/>
            <person name="Santos S.N."/>
            <person name="Genuario D.B."/>
            <person name="Melo I.S."/>
            <person name="Da Silva L.J."/>
            <person name="Da Silva F.S.P."/>
            <person name="Zucchi T.D."/>
        </authorList>
    </citation>
    <scope>NUCLEOTIDE SEQUENCE [LARGE SCALE GENOMIC DNA]</scope>
    <source>
        <strain evidence="1 2">1AS2c</strain>
    </source>
</reference>
<dbReference type="EMBL" id="SRZK01000010">
    <property type="protein sequence ID" value="TGZ11917.1"/>
    <property type="molecule type" value="Genomic_DNA"/>
</dbReference>
<gene>
    <name evidence="1" type="ORF">E5Z02_02060</name>
</gene>
<sequence length="53" mass="5546">MRRPLYGGVGRRRSGAGVNGCADTAADPLRCSSCRGPVDLLRGARGRSSMVEP</sequence>
<keyword evidence="2" id="KW-1185">Reference proteome</keyword>
<proteinExistence type="predicted"/>
<dbReference type="NCBIfam" id="TIGR01053">
    <property type="entry name" value="LSD1"/>
    <property type="match status" value="1"/>
</dbReference>
<dbReference type="Proteomes" id="UP000306274">
    <property type="component" value="Unassembled WGS sequence"/>
</dbReference>